<keyword evidence="2" id="KW-1134">Transmembrane beta strand</keyword>
<dbReference type="PANTHER" id="PTHR30203:SF32">
    <property type="entry name" value="CATION EFFLUX SYSTEM PROTEIN CUSC"/>
    <property type="match status" value="1"/>
</dbReference>
<keyword evidence="2" id="KW-0449">Lipoprotein</keyword>
<comment type="subcellular location">
    <subcellularLocation>
        <location evidence="2">Cell membrane</location>
        <topology evidence="2">Lipid-anchor</topology>
    </subcellularLocation>
</comment>
<evidence type="ECO:0000313" key="3">
    <source>
        <dbReference type="EMBL" id="MBR0670403.1"/>
    </source>
</evidence>
<dbReference type="Pfam" id="PF02321">
    <property type="entry name" value="OEP"/>
    <property type="match status" value="2"/>
</dbReference>
<reference evidence="3" key="2">
    <citation type="journal article" date="2021" name="Syst. Appl. Microbiol.">
        <title>Roseomonas hellenica sp. nov., isolated from roots of wild-growing Alkanna tinctoria.</title>
        <authorList>
            <person name="Rat A."/>
            <person name="Naranjo H.D."/>
            <person name="Lebbe L."/>
            <person name="Cnockaert M."/>
            <person name="Krigas N."/>
            <person name="Grigoriadou K."/>
            <person name="Maloupa E."/>
            <person name="Willems A."/>
        </authorList>
    </citation>
    <scope>NUCLEOTIDE SEQUENCE</scope>
    <source>
        <strain evidence="3">LMG 31231</strain>
    </source>
</reference>
<evidence type="ECO:0000256" key="2">
    <source>
        <dbReference type="RuleBase" id="RU362097"/>
    </source>
</evidence>
<evidence type="ECO:0000313" key="4">
    <source>
        <dbReference type="Proteomes" id="UP001138751"/>
    </source>
</evidence>
<gene>
    <name evidence="3" type="ORF">GXW76_04400</name>
</gene>
<dbReference type="GO" id="GO:0015562">
    <property type="term" value="F:efflux transmembrane transporter activity"/>
    <property type="evidence" value="ECO:0007669"/>
    <property type="project" value="InterPro"/>
</dbReference>
<dbReference type="PROSITE" id="PS51257">
    <property type="entry name" value="PROKAR_LIPOPROTEIN"/>
    <property type="match status" value="1"/>
</dbReference>
<dbReference type="PANTHER" id="PTHR30203">
    <property type="entry name" value="OUTER MEMBRANE CATION EFFLUX PROTEIN"/>
    <property type="match status" value="1"/>
</dbReference>
<name>A0A9X9WTC4_9PROT</name>
<dbReference type="Proteomes" id="UP001138751">
    <property type="component" value="Unassembled WGS sequence"/>
</dbReference>
<dbReference type="GO" id="GO:0005886">
    <property type="term" value="C:plasma membrane"/>
    <property type="evidence" value="ECO:0007669"/>
    <property type="project" value="UniProtKB-SubCell"/>
</dbReference>
<keyword evidence="2" id="KW-0812">Transmembrane</keyword>
<dbReference type="NCBIfam" id="TIGR01845">
    <property type="entry name" value="outer_NodT"/>
    <property type="match status" value="1"/>
</dbReference>
<sequence length="494" mass="52290">MNRLPALSFALLLTAGCSLIPDRPATDPTIAAGWPDGPAYRRTTAPAAVPADPVQAADAIGWRDAFSDPRLQRAIETALANNRDLRVAVLNVALAESQYRVQRADLFPQVGATGSLDASRTPLPVASAAVPIDATAGITRRIYGAGIGFSAYEIDLFGRVRSLSTAAFERYLGYVETRRAAQISLVAQVANAWLAIAADQEALALTERTLANQQEAFGITRAGYEGGTATELALRQAQTSVETARAGLERYSRLKAQDINALALLLGGPVPEDVLPTSVSSLGRAVAEVSPGLSSDILLRRPDVLAAERNLVAANAEIGAARAAFFPSITLTANAGTASAGLSQLFGAGSGAWTFAPQINLPIFTAGALQGSLDAARIRTDIQVATYERTVQGAFREVADALAARGTYDRQIAAQRALVGAYQDAYRLALLRFRSGLDNYQAPLDSQRQLFTAQQELIALELQRLQNRVSLYRALGGGWNERSGTVVQAGAGRS</sequence>
<dbReference type="Gene3D" id="2.20.200.10">
    <property type="entry name" value="Outer membrane efflux proteins (OEP)"/>
    <property type="match status" value="1"/>
</dbReference>
<dbReference type="InterPro" id="IPR003423">
    <property type="entry name" value="OMP_efflux"/>
</dbReference>
<accession>A0A9X9WTC4</accession>
<keyword evidence="4" id="KW-1185">Reference proteome</keyword>
<protein>
    <submittedName>
        <fullName evidence="3">Efflux transporter outer membrane subunit</fullName>
    </submittedName>
</protein>
<proteinExistence type="inferred from homology"/>
<dbReference type="EMBL" id="JAAEDM010000007">
    <property type="protein sequence ID" value="MBR0670403.1"/>
    <property type="molecule type" value="Genomic_DNA"/>
</dbReference>
<dbReference type="AlphaFoldDB" id="A0A9X9WTC4"/>
<evidence type="ECO:0000256" key="1">
    <source>
        <dbReference type="ARBA" id="ARBA00007613"/>
    </source>
</evidence>
<comment type="caution">
    <text evidence="3">The sequence shown here is derived from an EMBL/GenBank/DDBJ whole genome shotgun (WGS) entry which is preliminary data.</text>
</comment>
<dbReference type="Gene3D" id="1.20.1600.10">
    <property type="entry name" value="Outer membrane efflux proteins (OEP)"/>
    <property type="match status" value="1"/>
</dbReference>
<organism evidence="3 4">
    <name type="scientific">Neoroseomonas soli</name>
    <dbReference type="NCBI Taxonomy" id="1081025"/>
    <lineage>
        <taxon>Bacteria</taxon>
        <taxon>Pseudomonadati</taxon>
        <taxon>Pseudomonadota</taxon>
        <taxon>Alphaproteobacteria</taxon>
        <taxon>Acetobacterales</taxon>
        <taxon>Acetobacteraceae</taxon>
        <taxon>Neoroseomonas</taxon>
    </lineage>
</organism>
<dbReference type="RefSeq" id="WP_211860775.1">
    <property type="nucleotide sequence ID" value="NZ_JAAEDM010000007.1"/>
</dbReference>
<comment type="similarity">
    <text evidence="1 2">Belongs to the outer membrane factor (OMF) (TC 1.B.17) family.</text>
</comment>
<dbReference type="SUPFAM" id="SSF56954">
    <property type="entry name" value="Outer membrane efflux proteins (OEP)"/>
    <property type="match status" value="1"/>
</dbReference>
<reference evidence="3" key="1">
    <citation type="submission" date="2020-01" db="EMBL/GenBank/DDBJ databases">
        <authorList>
            <person name="Rat A."/>
        </authorList>
    </citation>
    <scope>NUCLEOTIDE SEQUENCE</scope>
    <source>
        <strain evidence="3">LMG 31231</strain>
    </source>
</reference>
<keyword evidence="2" id="KW-0472">Membrane</keyword>
<dbReference type="InterPro" id="IPR010131">
    <property type="entry name" value="MdtP/NodT-like"/>
</dbReference>
<keyword evidence="2" id="KW-0564">Palmitate</keyword>